<evidence type="ECO:0000256" key="3">
    <source>
        <dbReference type="ARBA" id="ARBA00022741"/>
    </source>
</evidence>
<evidence type="ECO:0000256" key="5">
    <source>
        <dbReference type="ARBA" id="ARBA00022840"/>
    </source>
</evidence>
<evidence type="ECO:0000256" key="4">
    <source>
        <dbReference type="ARBA" id="ARBA00022777"/>
    </source>
</evidence>
<organism evidence="10 11">
    <name type="scientific">Geomicrobium sediminis</name>
    <dbReference type="NCBI Taxonomy" id="1347788"/>
    <lineage>
        <taxon>Bacteria</taxon>
        <taxon>Bacillati</taxon>
        <taxon>Bacillota</taxon>
        <taxon>Bacilli</taxon>
        <taxon>Bacillales</taxon>
        <taxon>Geomicrobium</taxon>
    </lineage>
</organism>
<feature type="domain" description="Histidine kinase" evidence="9">
    <location>
        <begin position="179"/>
        <end position="377"/>
    </location>
</feature>
<dbReference type="RefSeq" id="WP_204695445.1">
    <property type="nucleotide sequence ID" value="NZ_JAFBEC010000001.1"/>
</dbReference>
<dbReference type="EC" id="3.1.3.-" evidence="7"/>
<feature type="coiled-coil region" evidence="8">
    <location>
        <begin position="93"/>
        <end position="134"/>
    </location>
</feature>
<keyword evidence="8" id="KW-0175">Coiled coil</keyword>
<dbReference type="PROSITE" id="PS50109">
    <property type="entry name" value="HIS_KIN"/>
    <property type="match status" value="1"/>
</dbReference>
<dbReference type="Gene3D" id="3.30.565.10">
    <property type="entry name" value="Histidine kinase-like ATPase, C-terminal domain"/>
    <property type="match status" value="1"/>
</dbReference>
<proteinExistence type="predicted"/>
<dbReference type="EC" id="2.7.13.3" evidence="7"/>
<evidence type="ECO:0000256" key="1">
    <source>
        <dbReference type="ARBA" id="ARBA00000085"/>
    </source>
</evidence>
<sequence length="381" mass="43928">MGSKQSLDQIIEQMMDTVRDSKEQIFEICEKTRKEYAGLEIELKDLRVKVAEIIRLTDQKEIHAKLARNRLAEVSREFGKYSNEEVRKAYEHANEHQIQLAVLNQEEKQVRERRDQVERRLLELEDTIERAELLVGQVSVVHNFLVGDLREVGEIVEDAKEKQAFGLKIIQAQEAERKRVARDIHDGPAQLLANVLLRAELVERLYYDQGIESALQEVKDVRQAIKMSLADVRRIIYDLRPMALDDLGLIPTLRKYLSSVDEREDMNVNLRFLVLGDERRMEPNLEVALFRLVQEAVQNALKHANASQIIVKVQLLQERVLLIISDDGLGFDQSEKKEDSFGIMGMKERVNMLKGQFTIESAKGKGTKLMFSVPVELKQEV</sequence>
<comment type="subcellular location">
    <subcellularLocation>
        <location evidence="7">Cytoplasm</location>
    </subcellularLocation>
</comment>
<dbReference type="CDD" id="cd16917">
    <property type="entry name" value="HATPase_UhpB-NarQ-NarX-like"/>
    <property type="match status" value="1"/>
</dbReference>
<dbReference type="Pfam" id="PF02518">
    <property type="entry name" value="HATPase_c"/>
    <property type="match status" value="1"/>
</dbReference>
<dbReference type="Pfam" id="PF07730">
    <property type="entry name" value="HisKA_3"/>
    <property type="match status" value="1"/>
</dbReference>
<comment type="catalytic activity">
    <reaction evidence="1 7">
        <text>ATP + protein L-histidine = ADP + protein N-phospho-L-histidine.</text>
        <dbReference type="EC" id="2.7.13.3"/>
    </reaction>
</comment>
<comment type="function">
    <text evidence="7">Member of the two-component regulatory system DegS/DegU, which plays an important role in the transition growth phase.</text>
</comment>
<evidence type="ECO:0000256" key="6">
    <source>
        <dbReference type="ARBA" id="ARBA00023012"/>
    </source>
</evidence>
<keyword evidence="4 7" id="KW-0418">Kinase</keyword>
<keyword evidence="5 7" id="KW-0067">ATP-binding</keyword>
<dbReference type="InterPro" id="IPR008595">
    <property type="entry name" value="DegS"/>
</dbReference>
<evidence type="ECO:0000256" key="2">
    <source>
        <dbReference type="ARBA" id="ARBA00022679"/>
    </source>
</evidence>
<dbReference type="InterPro" id="IPR036890">
    <property type="entry name" value="HATPase_C_sf"/>
</dbReference>
<evidence type="ECO:0000256" key="7">
    <source>
        <dbReference type="PIRNR" id="PIRNR003169"/>
    </source>
</evidence>
<dbReference type="GO" id="GO:0004673">
    <property type="term" value="F:protein histidine kinase activity"/>
    <property type="evidence" value="ECO:0007669"/>
    <property type="project" value="UniProtKB-EC"/>
</dbReference>
<keyword evidence="7" id="KW-0904">Protein phosphatase</keyword>
<dbReference type="Proteomes" id="UP000741863">
    <property type="component" value="Unassembled WGS sequence"/>
</dbReference>
<accession>A0ABS2P8Y1</accession>
<dbReference type="PANTHER" id="PTHR24421:SF55">
    <property type="entry name" value="SENSOR HISTIDINE KINASE YDFH"/>
    <property type="match status" value="1"/>
</dbReference>
<dbReference type="InterPro" id="IPR050482">
    <property type="entry name" value="Sensor_HK_TwoCompSys"/>
</dbReference>
<keyword evidence="11" id="KW-1185">Reference proteome</keyword>
<comment type="caution">
    <text evidence="10">The sequence shown here is derived from an EMBL/GenBank/DDBJ whole genome shotgun (WGS) entry which is preliminary data.</text>
</comment>
<dbReference type="EMBL" id="JAFBEC010000001">
    <property type="protein sequence ID" value="MBM7631288.1"/>
    <property type="molecule type" value="Genomic_DNA"/>
</dbReference>
<dbReference type="InterPro" id="IPR011712">
    <property type="entry name" value="Sig_transdc_His_kin_sub3_dim/P"/>
</dbReference>
<keyword evidence="2 7" id="KW-0808">Transferase</keyword>
<keyword evidence="3 7" id="KW-0547">Nucleotide-binding</keyword>
<evidence type="ECO:0000313" key="10">
    <source>
        <dbReference type="EMBL" id="MBM7631288.1"/>
    </source>
</evidence>
<protein>
    <recommendedName>
        <fullName evidence="7">Signal transduction histidine-protein kinase/phosphatase DegS</fullName>
        <ecNumber evidence="7">2.7.13.3</ecNumber>
        <ecNumber evidence="7">3.1.3.-</ecNumber>
    </recommendedName>
</protein>
<dbReference type="InterPro" id="IPR016381">
    <property type="entry name" value="Sig_transdc_His_kinase_DegS"/>
</dbReference>
<dbReference type="Pfam" id="PF05384">
    <property type="entry name" value="DegS"/>
    <property type="match status" value="1"/>
</dbReference>
<dbReference type="SMART" id="SM00387">
    <property type="entry name" value="HATPase_c"/>
    <property type="match status" value="1"/>
</dbReference>
<dbReference type="InterPro" id="IPR003594">
    <property type="entry name" value="HATPase_dom"/>
</dbReference>
<gene>
    <name evidence="10" type="ORF">JOD17_000379</name>
</gene>
<name>A0ABS2P8Y1_9BACL</name>
<keyword evidence="7" id="KW-0963">Cytoplasm</keyword>
<keyword evidence="6 7" id="KW-0902">Two-component regulatory system</keyword>
<reference evidence="10 11" key="1">
    <citation type="submission" date="2021-01" db="EMBL/GenBank/DDBJ databases">
        <title>Genomic Encyclopedia of Type Strains, Phase IV (KMG-IV): sequencing the most valuable type-strain genomes for metagenomic binning, comparative biology and taxonomic classification.</title>
        <authorList>
            <person name="Goeker M."/>
        </authorList>
    </citation>
    <scope>NUCLEOTIDE SEQUENCE [LARGE SCALE GENOMIC DNA]</scope>
    <source>
        <strain evidence="10 11">DSM 25540</strain>
    </source>
</reference>
<evidence type="ECO:0000313" key="11">
    <source>
        <dbReference type="Proteomes" id="UP000741863"/>
    </source>
</evidence>
<keyword evidence="7" id="KW-0378">Hydrolase</keyword>
<evidence type="ECO:0000259" key="9">
    <source>
        <dbReference type="PROSITE" id="PS50109"/>
    </source>
</evidence>
<dbReference type="SUPFAM" id="SSF55874">
    <property type="entry name" value="ATPase domain of HSP90 chaperone/DNA topoisomerase II/histidine kinase"/>
    <property type="match status" value="1"/>
</dbReference>
<dbReference type="PIRSF" id="PIRSF003169">
    <property type="entry name" value="STHK_DegS"/>
    <property type="match status" value="1"/>
</dbReference>
<feature type="coiled-coil region" evidence="8">
    <location>
        <begin position="29"/>
        <end position="56"/>
    </location>
</feature>
<dbReference type="InterPro" id="IPR005467">
    <property type="entry name" value="His_kinase_dom"/>
</dbReference>
<evidence type="ECO:0000256" key="8">
    <source>
        <dbReference type="SAM" id="Coils"/>
    </source>
</evidence>
<dbReference type="Gene3D" id="1.20.5.1930">
    <property type="match status" value="1"/>
</dbReference>
<dbReference type="PANTHER" id="PTHR24421">
    <property type="entry name" value="NITRATE/NITRITE SENSOR PROTEIN NARX-RELATED"/>
    <property type="match status" value="1"/>
</dbReference>